<feature type="transmembrane region" description="Helical" evidence="2">
    <location>
        <begin position="439"/>
        <end position="458"/>
    </location>
</feature>
<evidence type="ECO:0000259" key="4">
    <source>
        <dbReference type="Pfam" id="PF06761"/>
    </source>
</evidence>
<evidence type="ECO:0000259" key="3">
    <source>
        <dbReference type="Pfam" id="PF06744"/>
    </source>
</evidence>
<feature type="domain" description="Type VI secretion system component TssM1 N-terminal" evidence="5">
    <location>
        <begin position="189"/>
        <end position="444"/>
    </location>
</feature>
<dbReference type="CDD" id="cd00882">
    <property type="entry name" value="Ras_like_GTPase"/>
    <property type="match status" value="1"/>
</dbReference>
<sequence>MFNKDALGKDVFRIILYGVGLGSISAMIYLAGPYVEFGGWRPLENHIVREIVIVVLVAAFAAFSGVKLWRRKANAAALGEGIAAEAVEDDAEELSGRMKDALATLKQASGGKADFLYELPWYVIIGPPGSGKTTALVNSGLKFPLAGKSTPSAIAGVGGTRYCDWWFTEDAVLIDTAGRYTTQDSDVRSDKQSWLSFLDILKKNRPRQPINGVIVAISLHDVLSLDPDELAAHAKAIRARLLELHDRLKVDFPVYALFTKCDLVAGFTEYFGDLGEQARRQVWGATFQTNDKTKNLVSNVPDEYDALIERLNLDMPDRLQDEPAPATRAALYGFPAQMAALKRPVYAFLNAVFEPTRYHVNATLRGFYFTSGTQQGTPIDQLIVALSKNFGAQEIAGNAFSGLGKSYFLSDLIQNVIIGEAAWVSTDPRAVRRARILKAMAFAAIALVAAAAAGAWWVSWNRNVSLIAATDGAGKEFAAAGGPIPREEVVADRDFSKILPLLQKLRHMPTGFAQRDAPVPVAATFGLSQWERLESSSVSAYRLALERMLRPRLLYRLEEVLEQRASDPGYVYEALKVYMMLGGLHAADRELVLSWERQDWADALYPGPAQAEGRKALEDHLNAMLDLEPGHQPLVQVSGAVVAESQRTLARLSVAQRAYELLKSQARSLNIPDWSAARAGGPDFERVFEAAGGAPVETLRTPGFFTYAGFQRAFMARLPDIADRINKERWVLGEFGEQSSVADQYKTLPNDLLALYGKEFVATWRAVLARITVRRLTADKPRYLALTAAAAANSPLKALFESIRDETALTRERPGAKPADAGAAQPAAASLVTGQDQPPGAAIEAQFRPFHAWVETVGSRRQIDELVAQLSDIRDNLITSANVPGQSPQANAALQSQVQRFRSSANQLPDPFKDQLMRVASAFQTDVVNSELGQLARALGDQVTGACQQVVNGRYPFTRGVANEIALSDFGRVFGQGGVMDRFFQTFLQKYADTSKPTWAWRADQPLTGSLSPGLLREFQRAQQIRETFFSGGPQPQIAMTVYPPILSGSGVTAKFEMNGQVVTAQAGVAGSPQAMSWPAGGGRTAVLLSYDAPASTLLGGAQPAPSAPAVLERSGAWSLFRLLDAGAPVQKGERLVASFIVGGRELQYQFSFGSRQNPYSLAALREFRCPAGI</sequence>
<dbReference type="InterPro" id="IPR010623">
    <property type="entry name" value="IcmF_C"/>
</dbReference>
<accession>A0AAU7JMM2</accession>
<dbReference type="InterPro" id="IPR053156">
    <property type="entry name" value="T6SS_TssM-like"/>
</dbReference>
<protein>
    <submittedName>
        <fullName evidence="6">Type VI secretion system membrane subunit TssM</fullName>
    </submittedName>
</protein>
<dbReference type="SUPFAM" id="SSF52540">
    <property type="entry name" value="P-loop containing nucleoside triphosphate hydrolases"/>
    <property type="match status" value="1"/>
</dbReference>
<dbReference type="Pfam" id="PF06761">
    <property type="entry name" value="IcmF-related"/>
    <property type="match status" value="1"/>
</dbReference>
<dbReference type="InterPro" id="IPR017731">
    <property type="entry name" value="TssM1-like"/>
</dbReference>
<name>A0AAU7JMM2_9HYPH</name>
<feature type="domain" description="Type VI secretion system IcmF C-terminal" evidence="3">
    <location>
        <begin position="1041"/>
        <end position="1154"/>
    </location>
</feature>
<dbReference type="Pfam" id="PF06744">
    <property type="entry name" value="IcmF_C"/>
    <property type="match status" value="1"/>
</dbReference>
<dbReference type="NCBIfam" id="TIGR03348">
    <property type="entry name" value="VI_IcmF"/>
    <property type="match status" value="1"/>
</dbReference>
<dbReference type="EMBL" id="CP157484">
    <property type="protein sequence ID" value="XBO41451.1"/>
    <property type="molecule type" value="Genomic_DNA"/>
</dbReference>
<keyword evidence="2" id="KW-0812">Transmembrane</keyword>
<evidence type="ECO:0000259" key="5">
    <source>
        <dbReference type="Pfam" id="PF14331"/>
    </source>
</evidence>
<feature type="transmembrane region" description="Helical" evidence="2">
    <location>
        <begin position="12"/>
        <end position="31"/>
    </location>
</feature>
<keyword evidence="2" id="KW-0472">Membrane</keyword>
<dbReference type="RefSeq" id="WP_406858305.1">
    <property type="nucleotide sequence ID" value="NZ_CP157484.1"/>
</dbReference>
<evidence type="ECO:0000256" key="1">
    <source>
        <dbReference type="SAM" id="MobiDB-lite"/>
    </source>
</evidence>
<feature type="region of interest" description="Disordered" evidence="1">
    <location>
        <begin position="811"/>
        <end position="836"/>
    </location>
</feature>
<proteinExistence type="predicted"/>
<evidence type="ECO:0000256" key="2">
    <source>
        <dbReference type="SAM" id="Phobius"/>
    </source>
</evidence>
<feature type="transmembrane region" description="Helical" evidence="2">
    <location>
        <begin position="51"/>
        <end position="69"/>
    </location>
</feature>
<evidence type="ECO:0000313" key="6">
    <source>
        <dbReference type="EMBL" id="XBO41451.1"/>
    </source>
</evidence>
<feature type="domain" description="IcmF-related" evidence="4">
    <location>
        <begin position="499"/>
        <end position="807"/>
    </location>
</feature>
<dbReference type="PANTHER" id="PTHR36153">
    <property type="entry name" value="INNER MEMBRANE PROTEIN-RELATED"/>
    <property type="match status" value="1"/>
</dbReference>
<gene>
    <name evidence="6" type="primary">tssM</name>
    <name evidence="6" type="ORF">ABEG18_12050</name>
</gene>
<keyword evidence="2" id="KW-1133">Transmembrane helix</keyword>
<organism evidence="6">
    <name type="scientific">Alsobacter sp. KACC 23698</name>
    <dbReference type="NCBI Taxonomy" id="3149229"/>
    <lineage>
        <taxon>Bacteria</taxon>
        <taxon>Pseudomonadati</taxon>
        <taxon>Pseudomonadota</taxon>
        <taxon>Alphaproteobacteria</taxon>
        <taxon>Hyphomicrobiales</taxon>
        <taxon>Alsobacteraceae</taxon>
        <taxon>Alsobacter</taxon>
    </lineage>
</organism>
<dbReference type="InterPro" id="IPR009612">
    <property type="entry name" value="IcmF-rel"/>
</dbReference>
<dbReference type="AlphaFoldDB" id="A0AAU7JMM2"/>
<dbReference type="InterPro" id="IPR025743">
    <property type="entry name" value="TssM1_N"/>
</dbReference>
<dbReference type="Pfam" id="PF14331">
    <property type="entry name" value="IcmF-related_N"/>
    <property type="match status" value="1"/>
</dbReference>
<feature type="compositionally biased region" description="Low complexity" evidence="1">
    <location>
        <begin position="816"/>
        <end position="829"/>
    </location>
</feature>
<reference evidence="6" key="1">
    <citation type="submission" date="2024-05" db="EMBL/GenBank/DDBJ databases">
        <authorList>
            <person name="Kim S."/>
            <person name="Heo J."/>
            <person name="Choi H."/>
            <person name="Choi Y."/>
            <person name="Kwon S.-W."/>
            <person name="Kim Y."/>
        </authorList>
    </citation>
    <scope>NUCLEOTIDE SEQUENCE</scope>
    <source>
        <strain evidence="6">KACC 23698</strain>
    </source>
</reference>
<dbReference type="PANTHER" id="PTHR36153:SF1">
    <property type="entry name" value="TYPE VI SECRETION SYSTEM COMPONENT TSSM1"/>
    <property type="match status" value="1"/>
</dbReference>
<dbReference type="InterPro" id="IPR027417">
    <property type="entry name" value="P-loop_NTPase"/>
</dbReference>